<proteinExistence type="predicted"/>
<evidence type="ECO:0000313" key="3">
    <source>
        <dbReference type="EMBL" id="VWD15625.1"/>
    </source>
</evidence>
<reference evidence="3 4" key="1">
    <citation type="submission" date="2019-09" db="EMBL/GenBank/DDBJ databases">
        <authorList>
            <person name="Depoorter E."/>
        </authorList>
    </citation>
    <scope>NUCLEOTIDE SEQUENCE [LARGE SCALE GENOMIC DNA]</scope>
    <source>
        <strain evidence="3">R-71171</strain>
    </source>
</reference>
<dbReference type="InterPro" id="IPR001296">
    <property type="entry name" value="Glyco_trans_1"/>
</dbReference>
<gene>
    <name evidence="3" type="ORF">BCO71171_02814</name>
</gene>
<feature type="domain" description="Glycosyl transferase family 1" evidence="2">
    <location>
        <begin position="219"/>
        <end position="383"/>
    </location>
</feature>
<dbReference type="EMBL" id="CABVQT010000006">
    <property type="protein sequence ID" value="VWD15625.1"/>
    <property type="molecule type" value="Genomic_DNA"/>
</dbReference>
<dbReference type="PANTHER" id="PTHR46401:SF2">
    <property type="entry name" value="GLYCOSYLTRANSFERASE WBBK-RELATED"/>
    <property type="match status" value="1"/>
</dbReference>
<dbReference type="AlphaFoldDB" id="A0A6P2Y6D7"/>
<dbReference type="CDD" id="cd03809">
    <property type="entry name" value="GT4_MtfB-like"/>
    <property type="match status" value="2"/>
</dbReference>
<name>A0A6P2Y6D7_9BURK</name>
<dbReference type="CDD" id="cd03801">
    <property type="entry name" value="GT4_PimA-like"/>
    <property type="match status" value="1"/>
</dbReference>
<organism evidence="3 4">
    <name type="scientific">Burkholderia contaminans</name>
    <dbReference type="NCBI Taxonomy" id="488447"/>
    <lineage>
        <taxon>Bacteria</taxon>
        <taxon>Pseudomonadati</taxon>
        <taxon>Pseudomonadota</taxon>
        <taxon>Betaproteobacteria</taxon>
        <taxon>Burkholderiales</taxon>
        <taxon>Burkholderiaceae</taxon>
        <taxon>Burkholderia</taxon>
        <taxon>Burkholderia cepacia complex</taxon>
    </lineage>
</organism>
<evidence type="ECO:0000313" key="4">
    <source>
        <dbReference type="Proteomes" id="UP000494182"/>
    </source>
</evidence>
<accession>A0A6P2Y6D7</accession>
<dbReference type="SUPFAM" id="SSF53756">
    <property type="entry name" value="UDP-Glycosyltransferase/glycogen phosphorylase"/>
    <property type="match status" value="3"/>
</dbReference>
<dbReference type="RefSeq" id="WP_174973418.1">
    <property type="nucleotide sequence ID" value="NZ_CABVQT010000006.1"/>
</dbReference>
<dbReference type="PANTHER" id="PTHR46401">
    <property type="entry name" value="GLYCOSYLTRANSFERASE WBBK-RELATED"/>
    <property type="match status" value="1"/>
</dbReference>
<dbReference type="GO" id="GO:0016757">
    <property type="term" value="F:glycosyltransferase activity"/>
    <property type="evidence" value="ECO:0007669"/>
    <property type="project" value="InterPro"/>
</dbReference>
<evidence type="ECO:0000256" key="1">
    <source>
        <dbReference type="ARBA" id="ARBA00022679"/>
    </source>
</evidence>
<feature type="domain" description="Glycosyl transferase family 1" evidence="2">
    <location>
        <begin position="1057"/>
        <end position="1204"/>
    </location>
</feature>
<dbReference type="Gene3D" id="3.40.50.2000">
    <property type="entry name" value="Glycogen Phosphorylase B"/>
    <property type="match status" value="4"/>
</dbReference>
<keyword evidence="1 3" id="KW-0808">Transferase</keyword>
<protein>
    <submittedName>
        <fullName evidence="3">Glycosyl transferase family 1</fullName>
    </submittedName>
</protein>
<dbReference type="GO" id="GO:0009103">
    <property type="term" value="P:lipopolysaccharide biosynthetic process"/>
    <property type="evidence" value="ECO:0007669"/>
    <property type="project" value="TreeGrafter"/>
</dbReference>
<sequence>MRIVIDMQGAQSTGSRNRGIGRYTQAIAKGLVRNRGEHEIFLALSDLFPETIEPIREAFSHVLPLENIRVWHAAAPVSHVEKSNDWRRHAAELGFESFLCTLKPDFIYVTSLFEGLGDDAVTSVHRLQHNIPVAVTLYDLIPYINPDPYLNNPVIKSWYLEKVDHLRRADLWLGISESSRQEGIKYLGLPADCSINIGTDADDAFQSIDVSPEREATLRKQYGLTKPFVLYTGGIDHRKNVEGLIRAYALLPEAVRRDHQLAIVCSVQPANRQELERLAQQHGLSQGEVVLTGFVPDEDLLYFYNLCTLFVFPSWHEGFGLPALEAMRCGAPVIGANTSSLPEVIGWDDALFDPHSDAAIADAIRRGLTDAPFREALIRHGKEQSRRFSWDESARRTIAAMEQWHVRGKQPAHRQESRRPKLAYVSPLPPARTGIADYSAELLPELAHFYDIDVIVDPDTAGNPQFDGVMVRSAQWFLDHAGLYDRVVYHFGNSSFHRYMFPLLDVIPGVVVLHDFFLSGIVAEMDGQGWRPGGLSQALYEGHGYASLAERHQKADPADVVWKYPCSLEVIQKSLGLIVHSGNSKRQAMRWYGGDLGDWVEIPHMRDNDVDLDRAGARAALGIAESDYLVCAFGLLGPMKLNLQLLKAWAASCLAKDATCHLVFVGENNPGQYGQDVSRLIRELGSTANVRITGWADISIFRQYLAAADVGVQLRTLSRGETSGTVLDCMNYGKAVIVNANGSMADLDDDAVWKLPDAFTEPQLVEALETLRTDTELRTKLGRTARELIVSRHAPDLCAQAYRDAIERFHVAGLAHPAILARAVVAEAGTAEDNQLQQAAAAMARNVVPRNAKRQLLVDISELAQHDAKSGIQRVVRSLVKEWLEHPPAGFRVEPVYATAAQSYTYARRFTAELMGFEDAWLHDAPVDYGPGDIFLGLDLAPELVPAQRAFYQKLRHQGVQVKFVVYDLLCIFLPQYFGPGVAENFAKWLDVVAESDGAFCISEAVAGDLARWMAQHAPERAARFAIDWFHLGADIQNSVASTGLPADAGNLLATLKKSPSFLMVGTLEPRKGHAQILDAFERLWQENRQVNLVLVGKQGWLVGDLVPRLKRHPELGRRLFWLEGISDEYLEALYAASSCLIAGSYGEGFGLPLIEAAQHGISIIARDIPVFREVAGDHAYYFSSETGQDLAVEINAWLELESRGQAPSSEGMAYLTWAQSSRDLAKLFTKSASLS</sequence>
<dbReference type="Pfam" id="PF00534">
    <property type="entry name" value="Glycos_transf_1"/>
    <property type="match status" value="3"/>
</dbReference>
<feature type="domain" description="Glycosyl transferase family 1" evidence="2">
    <location>
        <begin position="617"/>
        <end position="787"/>
    </location>
</feature>
<evidence type="ECO:0000259" key="2">
    <source>
        <dbReference type="Pfam" id="PF00534"/>
    </source>
</evidence>
<dbReference type="Proteomes" id="UP000494182">
    <property type="component" value="Unassembled WGS sequence"/>
</dbReference>